<feature type="region of interest" description="Disordered" evidence="1">
    <location>
        <begin position="89"/>
        <end position="140"/>
    </location>
</feature>
<evidence type="ECO:0000313" key="3">
    <source>
        <dbReference type="Proteomes" id="UP001305779"/>
    </source>
</evidence>
<dbReference type="EMBL" id="JAXOVC010000003">
    <property type="protein sequence ID" value="KAK4503511.1"/>
    <property type="molecule type" value="Genomic_DNA"/>
</dbReference>
<proteinExistence type="predicted"/>
<dbReference type="CDD" id="cd00590">
    <property type="entry name" value="RRM_SF"/>
    <property type="match status" value="1"/>
</dbReference>
<sequence length="244" mass="27412">MASIVRSTTNRAVHLRIFPRPSNLGESREILRLISQFGEVEYFKNLKYDHLSAPNAALVIYKDEDAAQHCLRKSPIRFRMGKAIAGEPASQQVVETPKVPTTNKPSENPFSVSNQATANEPTTQDAAPAPKATSPSPPILTDSRLYQIQIHPARVHFRDQINAGHYHGPFSIDSKSVAQGDLAKSVPLVGLSCVDWRAGDKPWRILQQEQFQEHESWSKRKSLRELYNEVPTEGSAREPWERPI</sequence>
<reference evidence="2 3" key="1">
    <citation type="journal article" date="2023" name="G3 (Bethesda)">
        <title>A chromosome-level genome assembly of Zasmidium syzygii isolated from banana leaves.</title>
        <authorList>
            <person name="van Westerhoven A.C."/>
            <person name="Mehrabi R."/>
            <person name="Talebi R."/>
            <person name="Steentjes M.B.F."/>
            <person name="Corcolon B."/>
            <person name="Chong P.A."/>
            <person name="Kema G.H.J."/>
            <person name="Seidl M.F."/>
        </authorList>
    </citation>
    <scope>NUCLEOTIDE SEQUENCE [LARGE SCALE GENOMIC DNA]</scope>
    <source>
        <strain evidence="2 3">P124</strain>
    </source>
</reference>
<accession>A0ABR0EQX1</accession>
<comment type="caution">
    <text evidence="2">The sequence shown here is derived from an EMBL/GenBank/DDBJ whole genome shotgun (WGS) entry which is preliminary data.</text>
</comment>
<evidence type="ECO:0000313" key="2">
    <source>
        <dbReference type="EMBL" id="KAK4503511.1"/>
    </source>
</evidence>
<gene>
    <name evidence="2" type="ORF">PRZ48_004426</name>
</gene>
<name>A0ABR0EQX1_ZASCE</name>
<dbReference type="Proteomes" id="UP001305779">
    <property type="component" value="Unassembled WGS sequence"/>
</dbReference>
<evidence type="ECO:0000256" key="1">
    <source>
        <dbReference type="SAM" id="MobiDB-lite"/>
    </source>
</evidence>
<keyword evidence="3" id="KW-1185">Reference proteome</keyword>
<protein>
    <recommendedName>
        <fullName evidence="4">RRM domain-containing protein</fullName>
    </recommendedName>
</protein>
<organism evidence="2 3">
    <name type="scientific">Zasmidium cellare</name>
    <name type="common">Wine cellar mold</name>
    <name type="synonym">Racodium cellare</name>
    <dbReference type="NCBI Taxonomy" id="395010"/>
    <lineage>
        <taxon>Eukaryota</taxon>
        <taxon>Fungi</taxon>
        <taxon>Dikarya</taxon>
        <taxon>Ascomycota</taxon>
        <taxon>Pezizomycotina</taxon>
        <taxon>Dothideomycetes</taxon>
        <taxon>Dothideomycetidae</taxon>
        <taxon>Mycosphaerellales</taxon>
        <taxon>Mycosphaerellaceae</taxon>
        <taxon>Zasmidium</taxon>
    </lineage>
</organism>
<feature type="compositionally biased region" description="Polar residues" evidence="1">
    <location>
        <begin position="89"/>
        <end position="125"/>
    </location>
</feature>
<evidence type="ECO:0008006" key="4">
    <source>
        <dbReference type="Google" id="ProtNLM"/>
    </source>
</evidence>